<feature type="compositionally biased region" description="Basic and acidic residues" evidence="3">
    <location>
        <begin position="23"/>
        <end position="44"/>
    </location>
</feature>
<dbReference type="InterPro" id="IPR001296">
    <property type="entry name" value="Glyco_trans_1"/>
</dbReference>
<evidence type="ECO:0000259" key="4">
    <source>
        <dbReference type="Pfam" id="PF00534"/>
    </source>
</evidence>
<comment type="caution">
    <text evidence="6">The sequence shown here is derived from an EMBL/GenBank/DDBJ whole genome shotgun (WGS) entry which is preliminary data.</text>
</comment>
<protein>
    <submittedName>
        <fullName evidence="6">Glycosyltransferase family 4 protein</fullName>
    </submittedName>
</protein>
<keyword evidence="2" id="KW-0808">Transferase</keyword>
<proteinExistence type="predicted"/>
<dbReference type="PANTHER" id="PTHR45947:SF3">
    <property type="entry name" value="SULFOQUINOVOSYL TRANSFERASE SQD2"/>
    <property type="match status" value="1"/>
</dbReference>
<name>A0ABS3XXY2_9ACTN</name>
<evidence type="ECO:0000256" key="2">
    <source>
        <dbReference type="ARBA" id="ARBA00022679"/>
    </source>
</evidence>
<accession>A0ABS3XXY2</accession>
<dbReference type="CDD" id="cd03801">
    <property type="entry name" value="GT4_PimA-like"/>
    <property type="match status" value="1"/>
</dbReference>
<feature type="region of interest" description="Disordered" evidence="3">
    <location>
        <begin position="1"/>
        <end position="60"/>
    </location>
</feature>
<keyword evidence="7" id="KW-1185">Reference proteome</keyword>
<dbReference type="Pfam" id="PF00534">
    <property type="entry name" value="Glycos_transf_1"/>
    <property type="match status" value="1"/>
</dbReference>
<dbReference type="Pfam" id="PF13439">
    <property type="entry name" value="Glyco_transf_4"/>
    <property type="match status" value="1"/>
</dbReference>
<feature type="domain" description="Glycosyl transferase family 1" evidence="4">
    <location>
        <begin position="223"/>
        <end position="399"/>
    </location>
</feature>
<evidence type="ECO:0000313" key="6">
    <source>
        <dbReference type="EMBL" id="MBO8200170.1"/>
    </source>
</evidence>
<sequence length="424" mass="45233">MRDDSNPDQAVGRPPHGGPPHGDPPHRGAEPHTRTGNRGCDRTGSRSPGRTLIVTNDYPPRRGGIETFVHEIAHRFPPGEVVVYTAAQPGSDAFDARQPFPVVRDRARTLLPSPRVAETARALAFRYGCDRVWFGAAAPLGLLAGRLGLPCVATTHGHEMWWAALPGTRGVLRRIGRGVGTVTHLTAHSRARTAGAFGPRAHTARLVPGVDTALFRPDSRERARIRRELGLVGRPLILSVSRLVPRKGQDALIRALPRVRSAVPGATLLIVGSGPYEGALRRSVRRLPGLPEDAVVFTGPRAHSDLPPYYAAADVFAMPCRTRRLGLEAEGLGIVYLEAAAAGLPVLAGRSGGAPEAVKDGSTGHVVDGRDVQAVADGLTALLTAPRAAAAMGAEGRAWVEAEWSWDASARRLRSLLSRTVDTW</sequence>
<dbReference type="Gene3D" id="3.40.50.2000">
    <property type="entry name" value="Glycogen Phosphorylase B"/>
    <property type="match status" value="2"/>
</dbReference>
<dbReference type="InterPro" id="IPR050194">
    <property type="entry name" value="Glycosyltransferase_grp1"/>
</dbReference>
<feature type="domain" description="Glycosyltransferase subfamily 4-like N-terminal" evidence="5">
    <location>
        <begin position="63"/>
        <end position="213"/>
    </location>
</feature>
<evidence type="ECO:0000256" key="3">
    <source>
        <dbReference type="SAM" id="MobiDB-lite"/>
    </source>
</evidence>
<dbReference type="InterPro" id="IPR028098">
    <property type="entry name" value="Glyco_trans_4-like_N"/>
</dbReference>
<dbReference type="SUPFAM" id="SSF53756">
    <property type="entry name" value="UDP-Glycosyltransferase/glycogen phosphorylase"/>
    <property type="match status" value="1"/>
</dbReference>
<dbReference type="Proteomes" id="UP000721954">
    <property type="component" value="Unassembled WGS sequence"/>
</dbReference>
<dbReference type="PANTHER" id="PTHR45947">
    <property type="entry name" value="SULFOQUINOVOSYL TRANSFERASE SQD2"/>
    <property type="match status" value="1"/>
</dbReference>
<evidence type="ECO:0000256" key="1">
    <source>
        <dbReference type="ARBA" id="ARBA00022676"/>
    </source>
</evidence>
<organism evidence="6 7">
    <name type="scientific">Streptomyces smyrnaeus</name>
    <dbReference type="NCBI Taxonomy" id="1387713"/>
    <lineage>
        <taxon>Bacteria</taxon>
        <taxon>Bacillati</taxon>
        <taxon>Actinomycetota</taxon>
        <taxon>Actinomycetes</taxon>
        <taxon>Kitasatosporales</taxon>
        <taxon>Streptomycetaceae</taxon>
        <taxon>Streptomyces</taxon>
    </lineage>
</organism>
<keyword evidence="1" id="KW-0328">Glycosyltransferase</keyword>
<dbReference type="EMBL" id="JAFFZM010000010">
    <property type="protein sequence ID" value="MBO8200170.1"/>
    <property type="molecule type" value="Genomic_DNA"/>
</dbReference>
<reference evidence="6 7" key="1">
    <citation type="submission" date="2021-02" db="EMBL/GenBank/DDBJ databases">
        <title>Streptomyces spirodelae sp. nov., isolated from duckweed.</title>
        <authorList>
            <person name="Saimee Y."/>
            <person name="Duangmal K."/>
        </authorList>
    </citation>
    <scope>NUCLEOTIDE SEQUENCE [LARGE SCALE GENOMIC DNA]</scope>
    <source>
        <strain evidence="6 7">DSM 42105</strain>
    </source>
</reference>
<evidence type="ECO:0000259" key="5">
    <source>
        <dbReference type="Pfam" id="PF13439"/>
    </source>
</evidence>
<gene>
    <name evidence="6" type="ORF">JW613_17965</name>
</gene>
<evidence type="ECO:0000313" key="7">
    <source>
        <dbReference type="Proteomes" id="UP000721954"/>
    </source>
</evidence>